<feature type="region of interest" description="Disordered" evidence="5">
    <location>
        <begin position="1284"/>
        <end position="1589"/>
    </location>
</feature>
<comment type="caution">
    <text evidence="7">The sequence shown here is derived from an EMBL/GenBank/DDBJ whole genome shotgun (WGS) entry which is preliminary data.</text>
</comment>
<feature type="compositionally biased region" description="Polar residues" evidence="5">
    <location>
        <begin position="1191"/>
        <end position="1205"/>
    </location>
</feature>
<name>S8AJA2_DACHA</name>
<dbReference type="GO" id="GO:0003677">
    <property type="term" value="F:DNA binding"/>
    <property type="evidence" value="ECO:0007669"/>
    <property type="project" value="InterPro"/>
</dbReference>
<reference evidence="7 8" key="1">
    <citation type="journal article" date="2013" name="PLoS Genet.">
        <title>Genomic mechanisms accounting for the adaptation to parasitism in nematode-trapping fungi.</title>
        <authorList>
            <person name="Meerupati T."/>
            <person name="Andersson K.M."/>
            <person name="Friman E."/>
            <person name="Kumar D."/>
            <person name="Tunlid A."/>
            <person name="Ahren D."/>
        </authorList>
    </citation>
    <scope>NUCLEOTIDE SEQUENCE [LARGE SCALE GENOMIC DNA]</scope>
    <source>
        <strain evidence="7 8">CBS 200.50</strain>
    </source>
</reference>
<dbReference type="InterPro" id="IPR018866">
    <property type="entry name" value="Znf-4CXXC_R1"/>
</dbReference>
<keyword evidence="8" id="KW-1185">Reference proteome</keyword>
<dbReference type="GO" id="GO:0005634">
    <property type="term" value="C:nucleus"/>
    <property type="evidence" value="ECO:0007669"/>
    <property type="project" value="UniProtKB-SubCell"/>
</dbReference>
<dbReference type="eggNOG" id="ENOG502QW48">
    <property type="taxonomic scope" value="Eukaryota"/>
</dbReference>
<organism evidence="7 8">
    <name type="scientific">Dactylellina haptotyla (strain CBS 200.50)</name>
    <name type="common">Nematode-trapping fungus</name>
    <name type="synonym">Monacrosporium haptotylum</name>
    <dbReference type="NCBI Taxonomy" id="1284197"/>
    <lineage>
        <taxon>Eukaryota</taxon>
        <taxon>Fungi</taxon>
        <taxon>Dikarya</taxon>
        <taxon>Ascomycota</taxon>
        <taxon>Pezizomycotina</taxon>
        <taxon>Orbiliomycetes</taxon>
        <taxon>Orbiliales</taxon>
        <taxon>Orbiliaceae</taxon>
        <taxon>Dactylellina</taxon>
    </lineage>
</organism>
<feature type="region of interest" description="Disordered" evidence="5">
    <location>
        <begin position="1"/>
        <end position="31"/>
    </location>
</feature>
<feature type="region of interest" description="Disordered" evidence="5">
    <location>
        <begin position="1098"/>
        <end position="1151"/>
    </location>
</feature>
<evidence type="ECO:0000256" key="5">
    <source>
        <dbReference type="SAM" id="MobiDB-lite"/>
    </source>
</evidence>
<feature type="compositionally biased region" description="Acidic residues" evidence="5">
    <location>
        <begin position="1338"/>
        <end position="1350"/>
    </location>
</feature>
<keyword evidence="2" id="KW-0805">Transcription regulation</keyword>
<protein>
    <recommendedName>
        <fullName evidence="6">JmjC domain-containing protein</fullName>
    </recommendedName>
</protein>
<proteinExistence type="predicted"/>
<feature type="domain" description="JmjC" evidence="6">
    <location>
        <begin position="246"/>
        <end position="420"/>
    </location>
</feature>
<feature type="compositionally biased region" description="Polar residues" evidence="5">
    <location>
        <begin position="1495"/>
        <end position="1507"/>
    </location>
</feature>
<dbReference type="InterPro" id="IPR017956">
    <property type="entry name" value="AT_hook_DNA-bd_motif"/>
</dbReference>
<dbReference type="SUPFAM" id="SSF51197">
    <property type="entry name" value="Clavaminate synthase-like"/>
    <property type="match status" value="1"/>
</dbReference>
<feature type="compositionally biased region" description="Basic and acidic residues" evidence="5">
    <location>
        <begin position="1564"/>
        <end position="1574"/>
    </location>
</feature>
<feature type="compositionally biased region" description="Basic and acidic residues" evidence="5">
    <location>
        <begin position="1035"/>
        <end position="1045"/>
    </location>
</feature>
<gene>
    <name evidence="7" type="ORF">H072_3024</name>
</gene>
<dbReference type="HOGENOM" id="CLU_244766_0_0_1"/>
<evidence type="ECO:0000256" key="4">
    <source>
        <dbReference type="ARBA" id="ARBA00023242"/>
    </source>
</evidence>
<dbReference type="InterPro" id="IPR003347">
    <property type="entry name" value="JmjC_dom"/>
</dbReference>
<feature type="compositionally biased region" description="Basic residues" evidence="5">
    <location>
        <begin position="1387"/>
        <end position="1396"/>
    </location>
</feature>
<comment type="subcellular location">
    <subcellularLocation>
        <location evidence="1">Nucleus</location>
    </subcellularLocation>
</comment>
<dbReference type="SMART" id="SM00384">
    <property type="entry name" value="AT_hook"/>
    <property type="match status" value="4"/>
</dbReference>
<evidence type="ECO:0000313" key="7">
    <source>
        <dbReference type="EMBL" id="EPS42994.1"/>
    </source>
</evidence>
<dbReference type="EMBL" id="AQGS01000093">
    <property type="protein sequence ID" value="EPS42994.1"/>
    <property type="molecule type" value="Genomic_DNA"/>
</dbReference>
<dbReference type="OrthoDB" id="298344at2759"/>
<feature type="region of interest" description="Disordered" evidence="5">
    <location>
        <begin position="754"/>
        <end position="785"/>
    </location>
</feature>
<feature type="region of interest" description="Disordered" evidence="5">
    <location>
        <begin position="1166"/>
        <end position="1270"/>
    </location>
</feature>
<dbReference type="Pfam" id="PF02373">
    <property type="entry name" value="JmjC"/>
    <property type="match status" value="1"/>
</dbReference>
<sequence length="1589" mass="175582">MRTGTRVVEARRLKPSSSSVHPTSPPPPPSLIAATNHRSYVPRLLEASSVFFFTADSRSRELSLWDALARISQPSATTAPPQLNKLVYNLAASRNRRLESKRDVMAPRQEAAPFVPISPTINIPMLVSSTPNFKPVQRVDARRINPTNIESLQEMIHEHVVLKGIPLVLENWHLRSDWQKRVFNFDWLKSNHGADQVNIRDIPNKTEIPMTLGHYLSNMAKLTSKFTPSNYGGQQQRLYGKDLDCPPVWRSSLANIIPESTFYLSSRADLMSSLPKEARAENMMCYVGHEGTYTPAHMEMCASLGQNIMIAASQDGANSEKGSSLWFMTQMADRDVVAEYWMGTLGHDLSIEAHFASLDDLRAAPFTVYVLEQRVGDYVLVPPLAPHQVWNRGTYTIKAAWNRTTVDTLEHALREALSKIRLVCRDEQYKTRAIIYDTLKNYTKVLARKDETELKSFPPTIKEDYIRLYNLFTNIMLDECFSPLLPKEKKVEMIPNDYNITCSFCRGNIFNRFLSCKRCPPSVEGLEDDPYDVCMDCYSRGRSCFCVSGLAWVEQHPWVELLKNHEKFRGTVVKILKEKDPENITEPPQFSNALANLNKNRKSLARVCQEALQARPYLDPNKIDDIDDDKEIAKKKREGKLLNCHTCGVRHPNWKAMLCTTKDCGKAYCFGNLWRAYDMDPFEACLAKHYWKCPVCLGICSCGRCRKKPDHQPYIPRGTILGAVTKHVADPRSIESLVDFGKGNVGWLINGVSGGKRKRGEDETEGGESLSKWGPTFGAPDTAEPDAVNGAMEQMIPEEFNDHNVVATPAGYKAHHGAAGLDVASIPIDPALGISSFSSAFSISKGESGDYVKMFENPPDVPNQYHRTTEAARAALELDSDDIEDSQRQLVRESDINPALTAEAPGFFDADEMHDSHHNYQSWNHRPHDAPTLSAGLSTLEQNPLAFLAAAGLMHSHHQEQGLVPTGEWANSYQDPYHYGGPALHPTETFESEGEQDAPAELYRLAPTAHYPSHIDPSLLANESPTAKPRKPGLSKKERKERVQGDIEFERVEHSGVAEWVKNMKSKKSRRKKGSLVVVLKISPEAWRRHDAKIAREKEDKANKVAAKFSSDEVATDLAPEPKRRRVDGNGATPKKARPLGSRKGYIDISEDEEKGMGYKELLSDDEAEVMPKKTSRSTRTGELVDGLTFEPTSRRTTLNKSSLPPSAKKGGSTPQLSAFMKIDIPALEDDASTPLAYDNDSSEEESPPFQVTAKDNANENEAGVGTQPGSEAYKAAIAKALQDAKRTALAAAEGRSPPTLSVYSSEAQSRAVSEEAEEDTSPTLEVAIESRKPIANDETEDGDSEDEDAMSPVRGDVKPSFITRNTFSKTPAGPKRKTPLKPSRQLSKKGRPGRPKKVDKDYIVPKTPAAAPKLDGFTPINPHATKTVTGSAKRGRPKRESVTTGTMSPDIDLTPGASPPMKRARTAVATPNGTPNRPGAINTGSRPRGRPKKSLSTPTGSVNTAGSPVPLSLPTSVGSKNDTPKKKPGRPPRSSLADESGTPKPNKGKITALAINPTSLDASRSRKVIELLRHSPPQGGEDEDDDWF</sequence>
<dbReference type="PROSITE" id="PS51184">
    <property type="entry name" value="JMJC"/>
    <property type="match status" value="1"/>
</dbReference>
<feature type="region of interest" description="Disordered" evidence="5">
    <location>
        <begin position="1014"/>
        <end position="1045"/>
    </location>
</feature>
<dbReference type="Pfam" id="PF10497">
    <property type="entry name" value="zf-4CXXC_R1"/>
    <property type="match status" value="1"/>
</dbReference>
<evidence type="ECO:0000313" key="8">
    <source>
        <dbReference type="Proteomes" id="UP000015100"/>
    </source>
</evidence>
<evidence type="ECO:0000259" key="6">
    <source>
        <dbReference type="PROSITE" id="PS51184"/>
    </source>
</evidence>
<dbReference type="OMA" id="KISPEAW"/>
<dbReference type="STRING" id="1284197.S8AJA2"/>
<dbReference type="Gene3D" id="2.60.120.650">
    <property type="entry name" value="Cupin"/>
    <property type="match status" value="1"/>
</dbReference>
<keyword evidence="3" id="KW-0804">Transcription</keyword>
<accession>S8AJA2</accession>
<evidence type="ECO:0000256" key="1">
    <source>
        <dbReference type="ARBA" id="ARBA00004123"/>
    </source>
</evidence>
<keyword evidence="4" id="KW-0539">Nucleus</keyword>
<dbReference type="Proteomes" id="UP000015100">
    <property type="component" value="Unassembled WGS sequence"/>
</dbReference>
<feature type="compositionally biased region" description="Polar residues" evidence="5">
    <location>
        <begin position="1299"/>
        <end position="1312"/>
    </location>
</feature>
<dbReference type="SMART" id="SM00558">
    <property type="entry name" value="JmjC"/>
    <property type="match status" value="1"/>
</dbReference>
<reference evidence="8" key="2">
    <citation type="submission" date="2013-04" db="EMBL/GenBank/DDBJ databases">
        <title>Genomic mechanisms accounting for the adaptation to parasitism in nematode-trapping fungi.</title>
        <authorList>
            <person name="Ahren D.G."/>
        </authorList>
    </citation>
    <scope>NUCLEOTIDE SEQUENCE [LARGE SCALE GENOMIC DNA]</scope>
    <source>
        <strain evidence="8">CBS 200.50</strain>
    </source>
</reference>
<evidence type="ECO:0000256" key="2">
    <source>
        <dbReference type="ARBA" id="ARBA00023015"/>
    </source>
</evidence>
<evidence type="ECO:0000256" key="3">
    <source>
        <dbReference type="ARBA" id="ARBA00023163"/>
    </source>
</evidence>